<dbReference type="AlphaFoldDB" id="A0A266QCZ6"/>
<comment type="caution">
    <text evidence="2">The sequence shown here is derived from an EMBL/GenBank/DDBJ whole genome shotgun (WGS) entry which is preliminary data.</text>
</comment>
<dbReference type="Proteomes" id="UP000216101">
    <property type="component" value="Unassembled WGS sequence"/>
</dbReference>
<feature type="transmembrane region" description="Helical" evidence="1">
    <location>
        <begin position="86"/>
        <end position="105"/>
    </location>
</feature>
<keyword evidence="1" id="KW-1133">Transmembrane helix</keyword>
<sequence length="466" mass="53733">MKLIKAQNLFFLVSILLLLNLGYSSILDLWWMFDDAQHLKLVAITDLDVFTKKASEVGYIPANFTPWMFLNYWIDLKIFGLNPLGAFYHQLLSLSFTVISVFLLLSRITTPIVATLTVVYFFFTPVAHTVIHILCTRHYLEGLGYVSLGFLFFLKYRESGLLKFLFLSSVLSFIAFLNKEIYVSALGIVFCVSFFDYIEKRKISCLIPVLVYVSITLLYLVYRSYVLGWDNLLRGYGSVIDHGGSIEIYRYLVEIIKFNDLLPVFLFMLFSAVYYLAHLIKVHGLYAALKFCAYITTILICVLVPIYKVMPTANVNHNYIFLSTFTFIGMSFFLIYKVSEIKKSAFVKLFFLTSFCAIAYYQHYFTLPKATLNVQNNSMDIFKRFKVEGEYLLYSKDSTSHYILSPIGAPWHHSGLIDLRKIYLGNVDGPQVCYNICECKDIDSVYVYQNGVLLAPQQNQFECKSE</sequence>
<evidence type="ECO:0008006" key="4">
    <source>
        <dbReference type="Google" id="ProtNLM"/>
    </source>
</evidence>
<organism evidence="2 3">
    <name type="scientific">Cellvibrio mixtus</name>
    <dbReference type="NCBI Taxonomy" id="39650"/>
    <lineage>
        <taxon>Bacteria</taxon>
        <taxon>Pseudomonadati</taxon>
        <taxon>Pseudomonadota</taxon>
        <taxon>Gammaproteobacteria</taxon>
        <taxon>Cellvibrionales</taxon>
        <taxon>Cellvibrionaceae</taxon>
        <taxon>Cellvibrio</taxon>
    </lineage>
</organism>
<feature type="transmembrane region" description="Helical" evidence="1">
    <location>
        <begin position="287"/>
        <end position="307"/>
    </location>
</feature>
<accession>A0A266QCZ6</accession>
<dbReference type="RefSeq" id="WP_094985027.1">
    <property type="nucleotide sequence ID" value="NZ_NHNI01000001.1"/>
</dbReference>
<keyword evidence="1" id="KW-0812">Transmembrane</keyword>
<feature type="transmembrane region" description="Helical" evidence="1">
    <location>
        <begin position="205"/>
        <end position="222"/>
    </location>
</feature>
<feature type="transmembrane region" description="Helical" evidence="1">
    <location>
        <begin position="319"/>
        <end position="338"/>
    </location>
</feature>
<proteinExistence type="predicted"/>
<evidence type="ECO:0000313" key="3">
    <source>
        <dbReference type="Proteomes" id="UP000216101"/>
    </source>
</evidence>
<protein>
    <recommendedName>
        <fullName evidence="4">Glycosyltransferase RgtA/B/C/D-like domain-containing protein</fullName>
    </recommendedName>
</protein>
<evidence type="ECO:0000313" key="2">
    <source>
        <dbReference type="EMBL" id="OZY87670.1"/>
    </source>
</evidence>
<feature type="transmembrane region" description="Helical" evidence="1">
    <location>
        <begin position="112"/>
        <end position="131"/>
    </location>
</feature>
<name>A0A266QCZ6_9GAMM</name>
<reference evidence="3" key="1">
    <citation type="submission" date="2017-05" db="EMBL/GenBank/DDBJ databases">
        <authorList>
            <person name="Barney B.M."/>
        </authorList>
    </citation>
    <scope>NUCLEOTIDE SEQUENCE [LARGE SCALE GENOMIC DNA]</scope>
    <source>
        <strain evidence="3">PSBB022</strain>
    </source>
</reference>
<gene>
    <name evidence="2" type="ORF">CBP51_12105</name>
</gene>
<keyword evidence="3" id="KW-1185">Reference proteome</keyword>
<feature type="transmembrane region" description="Helical" evidence="1">
    <location>
        <begin position="345"/>
        <end position="365"/>
    </location>
</feature>
<feature type="transmembrane region" description="Helical" evidence="1">
    <location>
        <begin position="261"/>
        <end position="280"/>
    </location>
</feature>
<dbReference type="EMBL" id="NHNI01000001">
    <property type="protein sequence ID" value="OZY87670.1"/>
    <property type="molecule type" value="Genomic_DNA"/>
</dbReference>
<keyword evidence="1" id="KW-0472">Membrane</keyword>
<evidence type="ECO:0000256" key="1">
    <source>
        <dbReference type="SAM" id="Phobius"/>
    </source>
</evidence>